<dbReference type="Pfam" id="PF05562">
    <property type="entry name" value="WCOR413"/>
    <property type="match status" value="1"/>
</dbReference>
<dbReference type="Gramene" id="rna-gnl|WGS:JABURB|Cocit.L3270.1">
    <property type="protein sequence ID" value="cds-KAF7847161.1"/>
    <property type="gene ID" value="gene-BT93_L3270"/>
</dbReference>
<keyword evidence="4 7" id="KW-1133">Transmembrane helix</keyword>
<evidence type="ECO:0000313" key="8">
    <source>
        <dbReference type="EMBL" id="KAF7847161.1"/>
    </source>
</evidence>
<feature type="compositionally biased region" description="Low complexity" evidence="6">
    <location>
        <begin position="35"/>
        <end position="46"/>
    </location>
</feature>
<reference evidence="8" key="1">
    <citation type="submission" date="2020-05" db="EMBL/GenBank/DDBJ databases">
        <title>WGS assembly of Corymbia citriodora subspecies variegata.</title>
        <authorList>
            <person name="Barry K."/>
            <person name="Hundley H."/>
            <person name="Shu S."/>
            <person name="Jenkins J."/>
            <person name="Grimwood J."/>
            <person name="Baten A."/>
        </authorList>
    </citation>
    <scope>NUCLEOTIDE SEQUENCE</scope>
    <source>
        <strain evidence="8">CV2-018</strain>
    </source>
</reference>
<evidence type="ECO:0000256" key="2">
    <source>
        <dbReference type="ARBA" id="ARBA00005852"/>
    </source>
</evidence>
<dbReference type="InterPro" id="IPR008892">
    <property type="entry name" value="COR413"/>
</dbReference>
<sequence>MATLSLSSPNALSLFPRITKKPPLLPPTPPLAGARSRSPFLSRRPSSSFAYNPLRYTVERQGTALTKGKMNRSGGVGAVCYAGPLTARNLQWISTISSAVLMLVKGTPVQKSFLVPLFALQAPSSIISWMKGEYGIWAAFLALLVRLFFYIPGMLTTYA</sequence>
<keyword evidence="3 7" id="KW-0812">Transmembrane</keyword>
<comment type="caution">
    <text evidence="8">The sequence shown here is derived from an EMBL/GenBank/DDBJ whole genome shotgun (WGS) entry which is preliminary data.</text>
</comment>
<organism evidence="8 9">
    <name type="scientific">Corymbia citriodora subsp. variegata</name>
    <dbReference type="NCBI Taxonomy" id="360336"/>
    <lineage>
        <taxon>Eukaryota</taxon>
        <taxon>Viridiplantae</taxon>
        <taxon>Streptophyta</taxon>
        <taxon>Embryophyta</taxon>
        <taxon>Tracheophyta</taxon>
        <taxon>Spermatophyta</taxon>
        <taxon>Magnoliopsida</taxon>
        <taxon>eudicotyledons</taxon>
        <taxon>Gunneridae</taxon>
        <taxon>Pentapetalae</taxon>
        <taxon>rosids</taxon>
        <taxon>malvids</taxon>
        <taxon>Myrtales</taxon>
        <taxon>Myrtaceae</taxon>
        <taxon>Myrtoideae</taxon>
        <taxon>Eucalypteae</taxon>
        <taxon>Corymbia</taxon>
    </lineage>
</organism>
<dbReference type="EMBL" id="MU091176">
    <property type="protein sequence ID" value="KAF7847161.1"/>
    <property type="molecule type" value="Genomic_DNA"/>
</dbReference>
<comment type="subcellular location">
    <subcellularLocation>
        <location evidence="1">Membrane</location>
        <topology evidence="1">Multi-pass membrane protein</topology>
    </subcellularLocation>
</comment>
<gene>
    <name evidence="8" type="ORF">BT93_L3270</name>
</gene>
<dbReference type="PANTHER" id="PTHR33596">
    <property type="entry name" value="COLD-REGULATED 413 PLASMA MEMBRANE PROTEIN 2"/>
    <property type="match status" value="1"/>
</dbReference>
<evidence type="ECO:0000256" key="4">
    <source>
        <dbReference type="ARBA" id="ARBA00022989"/>
    </source>
</evidence>
<dbReference type="GO" id="GO:0016020">
    <property type="term" value="C:membrane"/>
    <property type="evidence" value="ECO:0007669"/>
    <property type="project" value="UniProtKB-SubCell"/>
</dbReference>
<dbReference type="AlphaFoldDB" id="A0A8T0CHM5"/>
<comment type="similarity">
    <text evidence="2">Belongs to the Cold-regulated 413 protein family.</text>
</comment>
<evidence type="ECO:0000256" key="3">
    <source>
        <dbReference type="ARBA" id="ARBA00022692"/>
    </source>
</evidence>
<keyword evidence="5 7" id="KW-0472">Membrane</keyword>
<evidence type="ECO:0000256" key="1">
    <source>
        <dbReference type="ARBA" id="ARBA00004141"/>
    </source>
</evidence>
<dbReference type="PANTHER" id="PTHR33596:SF17">
    <property type="entry name" value="COLD-REGULATED 413 INNER MEMBRANE PROTEIN 1, CHLOROPLASTIC-RELATED"/>
    <property type="match status" value="1"/>
</dbReference>
<evidence type="ECO:0000256" key="7">
    <source>
        <dbReference type="SAM" id="Phobius"/>
    </source>
</evidence>
<evidence type="ECO:0000256" key="6">
    <source>
        <dbReference type="SAM" id="MobiDB-lite"/>
    </source>
</evidence>
<keyword evidence="9" id="KW-1185">Reference proteome</keyword>
<evidence type="ECO:0000313" key="9">
    <source>
        <dbReference type="Proteomes" id="UP000806378"/>
    </source>
</evidence>
<name>A0A8T0CHM5_CORYI</name>
<accession>A0A8T0CHM5</accession>
<dbReference type="Proteomes" id="UP000806378">
    <property type="component" value="Unassembled WGS sequence"/>
</dbReference>
<evidence type="ECO:0000256" key="5">
    <source>
        <dbReference type="ARBA" id="ARBA00023136"/>
    </source>
</evidence>
<proteinExistence type="inferred from homology"/>
<feature type="transmembrane region" description="Helical" evidence="7">
    <location>
        <begin position="136"/>
        <end position="158"/>
    </location>
</feature>
<feature type="region of interest" description="Disordered" evidence="6">
    <location>
        <begin position="19"/>
        <end position="46"/>
    </location>
</feature>
<protein>
    <submittedName>
        <fullName evidence="8">Uncharacterized protein</fullName>
    </submittedName>
</protein>
<dbReference type="OrthoDB" id="1928310at2759"/>